<keyword evidence="11" id="KW-0449">Lipoprotein</keyword>
<dbReference type="PANTHER" id="PTHR10963:SF22">
    <property type="entry name" value="GLYCOSIDASE CRH2-RELATED"/>
    <property type="match status" value="1"/>
</dbReference>
<keyword evidence="5" id="KW-0328">Glycosyltransferase</keyword>
<evidence type="ECO:0000313" key="21">
    <source>
        <dbReference type="EMBL" id="OKO90845.1"/>
    </source>
</evidence>
<dbReference type="EC" id="3.2.-.-" evidence="16"/>
<evidence type="ECO:0000256" key="1">
    <source>
        <dbReference type="ARBA" id="ARBA00000822"/>
    </source>
</evidence>
<keyword evidence="7 19" id="KW-0732">Signal</keyword>
<feature type="active site" description="Nucleophile" evidence="17">
    <location>
        <position position="162"/>
    </location>
</feature>
<dbReference type="GO" id="GO:0098552">
    <property type="term" value="C:side of membrane"/>
    <property type="evidence" value="ECO:0007669"/>
    <property type="project" value="UniProtKB-KW"/>
</dbReference>
<dbReference type="EMBL" id="MNBE01000756">
    <property type="protein sequence ID" value="OKO90845.1"/>
    <property type="molecule type" value="Genomic_DNA"/>
</dbReference>
<evidence type="ECO:0000256" key="5">
    <source>
        <dbReference type="ARBA" id="ARBA00022676"/>
    </source>
</evidence>
<evidence type="ECO:0000256" key="19">
    <source>
        <dbReference type="SAM" id="SignalP"/>
    </source>
</evidence>
<feature type="compositionally biased region" description="Low complexity" evidence="18">
    <location>
        <begin position="389"/>
        <end position="418"/>
    </location>
</feature>
<evidence type="ECO:0000256" key="4">
    <source>
        <dbReference type="ARBA" id="ARBA00022622"/>
    </source>
</evidence>
<feature type="region of interest" description="Disordered" evidence="18">
    <location>
        <begin position="348"/>
        <end position="421"/>
    </location>
</feature>
<protein>
    <recommendedName>
        <fullName evidence="16">Crh-like protein</fullName>
        <ecNumber evidence="16">3.2.-.-</ecNumber>
    </recommendedName>
</protein>
<dbReference type="Pfam" id="PF00722">
    <property type="entry name" value="Glyco_hydro_16"/>
    <property type="match status" value="1"/>
</dbReference>
<evidence type="ECO:0000256" key="10">
    <source>
        <dbReference type="ARBA" id="ARBA00023180"/>
    </source>
</evidence>
<dbReference type="InterPro" id="IPR000757">
    <property type="entry name" value="Beta-glucanase-like"/>
</dbReference>
<reference evidence="21 22" key="1">
    <citation type="submission" date="2016-10" db="EMBL/GenBank/DDBJ databases">
        <title>Genome sequence of the ascomycete fungus Penicillium subrubescens.</title>
        <authorList>
            <person name="De Vries R.P."/>
            <person name="Peng M."/>
            <person name="Dilokpimol A."/>
            <person name="Hilden K."/>
            <person name="Makela M.R."/>
            <person name="Grigoriev I."/>
            <person name="Riley R."/>
            <person name="Granchi Z."/>
        </authorList>
    </citation>
    <scope>NUCLEOTIDE SEQUENCE [LARGE SCALE GENOMIC DNA]</scope>
    <source>
        <strain evidence="21 22">CBS 132785</strain>
    </source>
</reference>
<dbReference type="GO" id="GO:0016757">
    <property type="term" value="F:glycosyltransferase activity"/>
    <property type="evidence" value="ECO:0007669"/>
    <property type="project" value="UniProtKB-KW"/>
</dbReference>
<dbReference type="FunFam" id="2.60.120.200:FF:000159">
    <property type="entry name" value="Glycosidase"/>
    <property type="match status" value="1"/>
</dbReference>
<dbReference type="GO" id="GO:0005886">
    <property type="term" value="C:plasma membrane"/>
    <property type="evidence" value="ECO:0007669"/>
    <property type="project" value="UniProtKB-SubCell"/>
</dbReference>
<dbReference type="OrthoDB" id="4781at2759"/>
<dbReference type="PROSITE" id="PS51762">
    <property type="entry name" value="GH16_2"/>
    <property type="match status" value="1"/>
</dbReference>
<dbReference type="Gene3D" id="2.60.120.200">
    <property type="match status" value="1"/>
</dbReference>
<dbReference type="InterPro" id="IPR050546">
    <property type="entry name" value="Glycosyl_Hydrlase_16"/>
</dbReference>
<dbReference type="SUPFAM" id="SSF49899">
    <property type="entry name" value="Concanavalin A-like lectins/glucanases"/>
    <property type="match status" value="1"/>
</dbReference>
<proteinExistence type="inferred from homology"/>
<gene>
    <name evidence="21" type="ORF">PENSUB_13146</name>
</gene>
<sequence length="444" mass="46851">MVRFVTPLLALSALSATALAATTTTCSTSSQCPEDKPCCSQYGECGTGAYCLGGCDPQSSFSIGSCAPMPVCENKSYKWDNLDNTVLNTKYLGNASAADWTYSGFPKTEDGNLLMTMPKNSVGTLFANNHYIWYGKISGKIKSSRGKGVVTAFILLSDVKDEIDYEWVGADLTAVQTNYYWQGVLDWHNSGNASVNDQDTFDNWHTYEIDWQPDQTQWIVDGEVKRTLKKSDTWNSTANRFQYPQTPSRLQMSLWPAGQASNAKGTIDWAGGEIDWNSQDIKEKGYYYATIGQVDVTCYDPPSEAVKSGSNAYIYTSNAAMEANIAITNNSTVLGSLGATGLDMTLGANSSSSASSTASDSVPTNHGGAGGMAINSTTSTGTGTGSSSGSGTSSGSSSSATGTGFSQGTDTTTTKGNGAPAQGERVLRGSLFAVLVAVVVLVTL</sequence>
<keyword evidence="9 16" id="KW-0472">Membrane</keyword>
<evidence type="ECO:0000313" key="22">
    <source>
        <dbReference type="Proteomes" id="UP000186955"/>
    </source>
</evidence>
<dbReference type="AlphaFoldDB" id="A0A1Q5SSJ8"/>
<dbReference type="InterPro" id="IPR017168">
    <property type="entry name" value="CHR-like"/>
</dbReference>
<name>A0A1Q5SSJ8_9EURO</name>
<dbReference type="PIRSF" id="PIRSF037299">
    <property type="entry name" value="Glycosidase_CRH1_prd"/>
    <property type="match status" value="1"/>
</dbReference>
<keyword evidence="3" id="KW-1003">Cell membrane</keyword>
<evidence type="ECO:0000256" key="16">
    <source>
        <dbReference type="PIRNR" id="PIRNR037299"/>
    </source>
</evidence>
<evidence type="ECO:0000256" key="6">
    <source>
        <dbReference type="ARBA" id="ARBA00022679"/>
    </source>
</evidence>
<keyword evidence="6" id="KW-0808">Transferase</keyword>
<keyword evidence="13" id="KW-0961">Cell wall biogenesis/degradation</keyword>
<dbReference type="InterPro" id="IPR013320">
    <property type="entry name" value="ConA-like_dom_sf"/>
</dbReference>
<dbReference type="GO" id="GO:0008843">
    <property type="term" value="F:endochitinase activity"/>
    <property type="evidence" value="ECO:0007669"/>
    <property type="project" value="UniProtKB-EC"/>
</dbReference>
<dbReference type="GO" id="GO:0031505">
    <property type="term" value="P:fungal-type cell wall organization"/>
    <property type="evidence" value="ECO:0007669"/>
    <property type="project" value="TreeGrafter"/>
</dbReference>
<feature type="signal peptide" evidence="19">
    <location>
        <begin position="1"/>
        <end position="20"/>
    </location>
</feature>
<evidence type="ECO:0000256" key="9">
    <source>
        <dbReference type="ARBA" id="ARBA00023136"/>
    </source>
</evidence>
<evidence type="ECO:0000256" key="3">
    <source>
        <dbReference type="ARBA" id="ARBA00022475"/>
    </source>
</evidence>
<comment type="catalytic activity">
    <reaction evidence="1">
        <text>Random endo-hydrolysis of N-acetyl-beta-D-glucosaminide (1-&gt;4)-beta-linkages in chitin and chitodextrins.</text>
        <dbReference type="EC" id="3.2.1.14"/>
    </reaction>
</comment>
<keyword evidence="4" id="KW-0336">GPI-anchor</keyword>
<comment type="function">
    <text evidence="15">Dual chitinase/transglycosylase that plays a role in cell wall architecture. Chitinase and transglycosylase activities are coupled. Required for the polysaccharide cross-linking at the septa and the cell wall. More specifically, transfers chitin to 1,6-beta-glucan in the cell wall.</text>
</comment>
<evidence type="ECO:0000256" key="2">
    <source>
        <dbReference type="ARBA" id="ARBA00004609"/>
    </source>
</evidence>
<keyword evidence="12" id="KW-0326">Glycosidase</keyword>
<dbReference type="CDD" id="cd02183">
    <property type="entry name" value="GH16_fungal_CRH1_transglycosylase"/>
    <property type="match status" value="1"/>
</dbReference>
<evidence type="ECO:0000256" key="14">
    <source>
        <dbReference type="ARBA" id="ARBA00038074"/>
    </source>
</evidence>
<dbReference type="GO" id="GO:0009277">
    <property type="term" value="C:fungal-type cell wall"/>
    <property type="evidence" value="ECO:0007669"/>
    <property type="project" value="UniProtKB-ARBA"/>
</dbReference>
<keyword evidence="10" id="KW-0325">Glycoprotein</keyword>
<accession>A0A1Q5SSJ8</accession>
<dbReference type="STRING" id="1316194.A0A1Q5SSJ8"/>
<dbReference type="PANTHER" id="PTHR10963">
    <property type="entry name" value="GLYCOSYL HYDROLASE-RELATED"/>
    <property type="match status" value="1"/>
</dbReference>
<keyword evidence="8 16" id="KW-0378">Hydrolase</keyword>
<evidence type="ECO:0000256" key="13">
    <source>
        <dbReference type="ARBA" id="ARBA00023316"/>
    </source>
</evidence>
<comment type="subcellular location">
    <subcellularLocation>
        <location evidence="2">Cell membrane</location>
        <topology evidence="2">Lipid-anchor</topology>
        <topology evidence="2">GPI-anchor</topology>
    </subcellularLocation>
</comment>
<feature type="active site" description="Proton donor" evidence="17">
    <location>
        <position position="166"/>
    </location>
</feature>
<organism evidence="21 22">
    <name type="scientific">Penicillium subrubescens</name>
    <dbReference type="NCBI Taxonomy" id="1316194"/>
    <lineage>
        <taxon>Eukaryota</taxon>
        <taxon>Fungi</taxon>
        <taxon>Dikarya</taxon>
        <taxon>Ascomycota</taxon>
        <taxon>Pezizomycotina</taxon>
        <taxon>Eurotiomycetes</taxon>
        <taxon>Eurotiomycetidae</taxon>
        <taxon>Eurotiales</taxon>
        <taxon>Aspergillaceae</taxon>
        <taxon>Penicillium</taxon>
    </lineage>
</organism>
<evidence type="ECO:0000256" key="12">
    <source>
        <dbReference type="ARBA" id="ARBA00023295"/>
    </source>
</evidence>
<evidence type="ECO:0000256" key="15">
    <source>
        <dbReference type="ARBA" id="ARBA00093308"/>
    </source>
</evidence>
<evidence type="ECO:0000256" key="17">
    <source>
        <dbReference type="PIRSR" id="PIRSR037299-1"/>
    </source>
</evidence>
<comment type="similarity">
    <text evidence="14">Belongs to the glycosyl hydrolase 16 family. CRH1 subfamily.</text>
</comment>
<dbReference type="Proteomes" id="UP000186955">
    <property type="component" value="Unassembled WGS sequence"/>
</dbReference>
<evidence type="ECO:0000256" key="7">
    <source>
        <dbReference type="ARBA" id="ARBA00022729"/>
    </source>
</evidence>
<comment type="caution">
    <text evidence="21">The sequence shown here is derived from an EMBL/GenBank/DDBJ whole genome shotgun (WGS) entry which is preliminary data.</text>
</comment>
<feature type="compositionally biased region" description="Low complexity" evidence="18">
    <location>
        <begin position="348"/>
        <end position="361"/>
    </location>
</feature>
<dbReference type="GO" id="GO:0005975">
    <property type="term" value="P:carbohydrate metabolic process"/>
    <property type="evidence" value="ECO:0007669"/>
    <property type="project" value="InterPro"/>
</dbReference>
<evidence type="ECO:0000256" key="8">
    <source>
        <dbReference type="ARBA" id="ARBA00022801"/>
    </source>
</evidence>
<evidence type="ECO:0000259" key="20">
    <source>
        <dbReference type="PROSITE" id="PS51762"/>
    </source>
</evidence>
<feature type="chain" id="PRO_5012660037" description="Crh-like protein" evidence="19">
    <location>
        <begin position="21"/>
        <end position="444"/>
    </location>
</feature>
<keyword evidence="22" id="KW-1185">Reference proteome</keyword>
<evidence type="ECO:0000256" key="18">
    <source>
        <dbReference type="SAM" id="MobiDB-lite"/>
    </source>
</evidence>
<feature type="domain" description="GH16" evidence="20">
    <location>
        <begin position="77"/>
        <end position="278"/>
    </location>
</feature>
<evidence type="ECO:0000256" key="11">
    <source>
        <dbReference type="ARBA" id="ARBA00023288"/>
    </source>
</evidence>